<evidence type="ECO:0000256" key="7">
    <source>
        <dbReference type="ARBA" id="ARBA00022989"/>
    </source>
</evidence>
<evidence type="ECO:0000256" key="10">
    <source>
        <dbReference type="ARBA" id="ARBA00023180"/>
    </source>
</evidence>
<comment type="subunit">
    <text evidence="14">Homodimer, disulfide-linked. Interacts with protein OPG190. Interacts (via C-terminus) with protein OPG164. Interacts with OPG162.</text>
</comment>
<dbReference type="Proteomes" id="UP000103309">
    <property type="component" value="Segment"/>
</dbReference>
<evidence type="ECO:0000256" key="14">
    <source>
        <dbReference type="ARBA" id="ARBA00046978"/>
    </source>
</evidence>
<evidence type="ECO:0000256" key="13">
    <source>
        <dbReference type="ARBA" id="ARBA00046059"/>
    </source>
</evidence>
<keyword evidence="4" id="KW-0946">Virion</keyword>
<keyword evidence="3 15" id="KW-0812">Transmembrane</keyword>
<keyword evidence="9" id="KW-1015">Disulfide bond</keyword>
<reference evidence="16 17" key="1">
    <citation type="submission" date="2010-04" db="EMBL/GenBank/DDBJ databases">
        <title>Novel immune-modulators identified by a rapid, functional screen of the Parapox virus genome.</title>
        <authorList>
            <person name="McGuire M.J."/>
            <person name="Sykes K.F."/>
            <person name="Johnston S.A."/>
        </authorList>
    </citation>
    <scope>NUCLEOTIDE SEQUENCE [LARGE SCALE GENOMIC DNA]</scope>
    <source>
        <strain evidence="16">D1701</strain>
    </source>
</reference>
<evidence type="ECO:0000256" key="8">
    <source>
        <dbReference type="ARBA" id="ARBA00023136"/>
    </source>
</evidence>
<evidence type="ECO:0000256" key="9">
    <source>
        <dbReference type="ARBA" id="ARBA00023157"/>
    </source>
</evidence>
<keyword evidence="5" id="KW-1043">Host membrane</keyword>
<evidence type="ECO:0000256" key="12">
    <source>
        <dbReference type="ARBA" id="ARBA00034879"/>
    </source>
</evidence>
<feature type="transmembrane region" description="Helical" evidence="15">
    <location>
        <begin position="33"/>
        <end position="55"/>
    </location>
</feature>
<evidence type="ECO:0000256" key="11">
    <source>
        <dbReference type="ARBA" id="ARBA00034751"/>
    </source>
</evidence>
<organismHost>
    <name type="scientific">Ovis aries</name>
    <name type="common">Sheep</name>
    <dbReference type="NCBI Taxonomy" id="9940"/>
</organismHost>
<comment type="function">
    <text evidence="13">Forms a complex with OPG162 and OPG190 to coordinate the incorporation of OPG164 into wrapped enveloped virion (EV) membranes and, subsequently, the production of actin tails. Therefore plays an essential role in efficient cell-to-cell spread of viral particles.</text>
</comment>
<dbReference type="SMR" id="F1AXE3"/>
<evidence type="ECO:0000256" key="6">
    <source>
        <dbReference type="ARBA" id="ARBA00022968"/>
    </source>
</evidence>
<keyword evidence="10" id="KW-0325">Glycoprotein</keyword>
<organismHost>
    <name type="scientific">Homo sapiens</name>
    <name type="common">Human</name>
    <dbReference type="NCBI Taxonomy" id="9606"/>
</organismHost>
<accession>F1AXE3</accession>
<keyword evidence="6" id="KW-0735">Signal-anchor</keyword>
<evidence type="ECO:0000256" key="4">
    <source>
        <dbReference type="ARBA" id="ARBA00022844"/>
    </source>
</evidence>
<comment type="subcellular location">
    <subcellularLocation>
        <location evidence="2">Host membrane</location>
        <topology evidence="2">Single-pass type II membrane protein</topology>
    </subcellularLocation>
    <subcellularLocation>
        <location evidence="1">Virion membrane</location>
        <topology evidence="1">Single-pass type II membrane protein</topology>
    </subcellularLocation>
</comment>
<evidence type="ECO:0000313" key="17">
    <source>
        <dbReference type="Proteomes" id="UP000103309"/>
    </source>
</evidence>
<sequence length="164" mass="18440">MAHNTFEADSESANNQYVASVKRQKTIRRYIKMFFRIVAAIAIIVLAILVVLLALELDHCKQESAHTHYTTNRTCEGLAPDNKWCLTKRYPSTWDAANSLCSSIGQTLPSKDTVNTYPWLEQYLTGTWASKKGEVFKSLGETAKIWNGAGAGQQEKEFFCVTKL</sequence>
<comment type="similarity">
    <text evidence="11">Belongs to the orthopoxvirus OPG161 family.</text>
</comment>
<keyword evidence="8 15" id="KW-0472">Membrane</keyword>
<evidence type="ECO:0000256" key="2">
    <source>
        <dbReference type="ARBA" id="ARBA00004597"/>
    </source>
</evidence>
<organismHost>
    <name type="scientific">Capra hircus</name>
    <name type="common">Goat</name>
    <dbReference type="NCBI Taxonomy" id="9925"/>
</organismHost>
<dbReference type="GO" id="GO:0055036">
    <property type="term" value="C:virion membrane"/>
    <property type="evidence" value="ECO:0007669"/>
    <property type="project" value="UniProtKB-SubCell"/>
</dbReference>
<evidence type="ECO:0000256" key="15">
    <source>
        <dbReference type="SAM" id="Phobius"/>
    </source>
</evidence>
<evidence type="ECO:0000313" key="16">
    <source>
        <dbReference type="EMBL" id="ADY76838.1"/>
    </source>
</evidence>
<name>F1AXE3_ORFV</name>
<dbReference type="EMBL" id="HM133903">
    <property type="protein sequence ID" value="ADY76838.1"/>
    <property type="molecule type" value="Genomic_DNA"/>
</dbReference>
<proteinExistence type="inferred from homology"/>
<dbReference type="Pfam" id="PF05966">
    <property type="entry name" value="Chordopox_A33R"/>
    <property type="match status" value="1"/>
</dbReference>
<dbReference type="InterPro" id="IPR016186">
    <property type="entry name" value="C-type_lectin-like/link_sf"/>
</dbReference>
<evidence type="ECO:0000256" key="3">
    <source>
        <dbReference type="ARBA" id="ARBA00022692"/>
    </source>
</evidence>
<protein>
    <recommendedName>
        <fullName evidence="12">Protein OPG161</fullName>
    </recommendedName>
</protein>
<evidence type="ECO:0000256" key="5">
    <source>
        <dbReference type="ARBA" id="ARBA00022870"/>
    </source>
</evidence>
<organism evidence="16 17">
    <name type="scientific">Orf virus</name>
    <name type="common">ORFV</name>
    <dbReference type="NCBI Taxonomy" id="10258"/>
    <lineage>
        <taxon>Viruses</taxon>
        <taxon>Varidnaviria</taxon>
        <taxon>Bamfordvirae</taxon>
        <taxon>Nucleocytoviricota</taxon>
        <taxon>Pokkesviricetes</taxon>
        <taxon>Chitovirales</taxon>
        <taxon>Poxviridae</taxon>
        <taxon>Chordopoxvirinae</taxon>
        <taxon>Parapoxvirus</taxon>
        <taxon>Parapoxvirus orf</taxon>
    </lineage>
</organism>
<dbReference type="InterPro" id="IPR009238">
    <property type="entry name" value="Chordopox_A33R"/>
</dbReference>
<dbReference type="Gene3D" id="3.10.100.10">
    <property type="entry name" value="Mannose-Binding Protein A, subunit A"/>
    <property type="match status" value="1"/>
</dbReference>
<keyword evidence="7 15" id="KW-1133">Transmembrane helix</keyword>
<dbReference type="GO" id="GO:0033644">
    <property type="term" value="C:host cell membrane"/>
    <property type="evidence" value="ECO:0007669"/>
    <property type="project" value="UniProtKB-SubCell"/>
</dbReference>
<evidence type="ECO:0000256" key="1">
    <source>
        <dbReference type="ARBA" id="ARBA00004208"/>
    </source>
</evidence>